<evidence type="ECO:0000313" key="3">
    <source>
        <dbReference type="Proteomes" id="UP000007486"/>
    </source>
</evidence>
<dbReference type="EMBL" id="CP002530">
    <property type="protein sequence ID" value="ADY36340.1"/>
    <property type="molecule type" value="Genomic_DNA"/>
</dbReference>
<dbReference type="Gene3D" id="2.60.120.890">
    <property type="entry name" value="BT2081, beta-jelly-roll domain"/>
    <property type="match status" value="1"/>
</dbReference>
<name>F0R1B2_PHOSB</name>
<keyword evidence="3" id="KW-1185">Reference proteome</keyword>
<dbReference type="AlphaFoldDB" id="F0R1B2"/>
<dbReference type="InterPro" id="IPR025112">
    <property type="entry name" value="PCMD"/>
</dbReference>
<sequence>MIKKLLYTTLCLLALHGCKIENDIPYPIEEANIENFEVEGQLSSAPEGATQAGINRDTRTVTLYVDDTVDLTKLRIMRLTIAPEGTELIVDEEACVDKDRFPTAGFEIPDNLADTRVDFSSPVQFTLRTYQDYVWTVNVTQVIDRTPDVDGMIRHVIDEENHRAYIYVSPDKDLRNIQIHSLPLGGPSGSVEPDPTTIHDFSAGQEFMVSNAWDPEHFTKWTVRVFHEENTTGTASVFPMSTRATLSGSIVSGKTPVVEYKTASASAWSELPSSAVSVNGSRYTATFTGLQANTSYQCRVSVDGVAGAAQSFTTAPATPLENGSFDNWSSEPAKNGTLWQPWSTTSFWDTGNKGATTIGDSNSIPTEETCNGSGRAASLETRWVVMKLAAGNIFTGSYVKTDGTNGVLSFGREFNAFPTKLRINYKYTSSTINRIGDDDLTYLSGRADSCHIYIALTDWDQPYEIRTRKSERQLFNKNDSHVIAYAEYISGSSDSQYQQRDLVLDYRYTNRTPKYILVVATASKYGDYFTGGDTSKLLIDNFELIYE</sequence>
<keyword evidence="2" id="KW-0449">Lipoprotein</keyword>
<proteinExistence type="predicted"/>
<dbReference type="InterPro" id="IPR003961">
    <property type="entry name" value="FN3_dom"/>
</dbReference>
<dbReference type="KEGG" id="bsa:Bacsa_1781"/>
<organism evidence="2 3">
    <name type="scientific">Phocaeicola salanitronis (strain DSM 18170 / JCM 13657 / CCUG 60908 / BL78)</name>
    <name type="common">Bacteroides salanitronis</name>
    <dbReference type="NCBI Taxonomy" id="667015"/>
    <lineage>
        <taxon>Bacteria</taxon>
        <taxon>Pseudomonadati</taxon>
        <taxon>Bacteroidota</taxon>
        <taxon>Bacteroidia</taxon>
        <taxon>Bacteroidales</taxon>
        <taxon>Bacteroidaceae</taxon>
        <taxon>Phocaeicola</taxon>
    </lineage>
</organism>
<dbReference type="RefSeq" id="WP_013617771.1">
    <property type="nucleotide sequence ID" value="NC_015164.1"/>
</dbReference>
<evidence type="ECO:0000259" key="1">
    <source>
        <dbReference type="Pfam" id="PF13201"/>
    </source>
</evidence>
<dbReference type="CDD" id="cd00063">
    <property type="entry name" value="FN3"/>
    <property type="match status" value="1"/>
</dbReference>
<dbReference type="Gene3D" id="2.60.40.10">
    <property type="entry name" value="Immunoglobulins"/>
    <property type="match status" value="1"/>
</dbReference>
<feature type="domain" description="Putative carbohydrate metabolism" evidence="1">
    <location>
        <begin position="343"/>
        <end position="545"/>
    </location>
</feature>
<dbReference type="STRING" id="667015.Bacsa_1781"/>
<reference evidence="2 3" key="1">
    <citation type="journal article" date="2011" name="Stand. Genomic Sci.">
        <title>Complete genome sequence of Bacteroides salanitronis type strain (BL78).</title>
        <authorList>
            <person name="Gronow S."/>
            <person name="Held B."/>
            <person name="Lucas S."/>
            <person name="Lapidus A."/>
            <person name="Del Rio T.G."/>
            <person name="Nolan M."/>
            <person name="Tice H."/>
            <person name="Deshpande S."/>
            <person name="Cheng J.F."/>
            <person name="Pitluck S."/>
            <person name="Liolios K."/>
            <person name="Pagani I."/>
            <person name="Ivanova N."/>
            <person name="Mavromatis K."/>
            <person name="Pati A."/>
            <person name="Tapia R."/>
            <person name="Han C."/>
            <person name="Goodwin L."/>
            <person name="Chen A."/>
            <person name="Palaniappan K."/>
            <person name="Land M."/>
            <person name="Hauser L."/>
            <person name="Chang Y.J."/>
            <person name="Jeffries C.D."/>
            <person name="Brambilla E.M."/>
            <person name="Rohde M."/>
            <person name="Goker M."/>
            <person name="Detter J.C."/>
            <person name="Woyke T."/>
            <person name="Bristow J."/>
            <person name="Markowitz V."/>
            <person name="Hugenholtz P."/>
            <person name="Kyrpides N.C."/>
            <person name="Klenk H.P."/>
            <person name="Eisen J.A."/>
        </authorList>
    </citation>
    <scope>NUCLEOTIDE SEQUENCE [LARGE SCALE GENOMIC DNA]</scope>
    <source>
        <strain evidence="2 3">DSM 18170</strain>
    </source>
</reference>
<dbReference type="Proteomes" id="UP000007486">
    <property type="component" value="Chromosome"/>
</dbReference>
<dbReference type="OrthoDB" id="1004098at2"/>
<protein>
    <submittedName>
        <fullName evidence="2">Putative lipoprotein</fullName>
    </submittedName>
</protein>
<dbReference type="InterPro" id="IPR038653">
    <property type="entry name" value="Put_CMD_sf"/>
</dbReference>
<dbReference type="eggNOG" id="ENOG502ZBDE">
    <property type="taxonomic scope" value="Bacteria"/>
</dbReference>
<gene>
    <name evidence="2" type="ordered locus">Bacsa_1781</name>
</gene>
<dbReference type="Gene3D" id="2.60.40.2340">
    <property type="match status" value="1"/>
</dbReference>
<dbReference type="Pfam" id="PF13201">
    <property type="entry name" value="PCMD"/>
    <property type="match status" value="1"/>
</dbReference>
<evidence type="ECO:0000313" key="2">
    <source>
        <dbReference type="EMBL" id="ADY36340.1"/>
    </source>
</evidence>
<dbReference type="HOGENOM" id="CLU_036169_0_0_10"/>
<dbReference type="InterPro" id="IPR013783">
    <property type="entry name" value="Ig-like_fold"/>
</dbReference>
<accession>F0R1B2</accession>